<sequence>MLARNPKGQARFSKRHTRLEERTLSSRQHRSRDGSSRSEGAPQIVKSAWPLRGAQAPRGRQYSRQRDLWQ</sequence>
<reference evidence="2" key="2">
    <citation type="submission" date="2023-04" db="EMBL/GenBank/DDBJ databases">
        <authorList>
            <person name="Bruccoleri R.E."/>
            <person name="Oakeley E.J."/>
            <person name="Faust A.-M."/>
            <person name="Dessus-Babus S."/>
            <person name="Altorfer M."/>
            <person name="Burckhardt D."/>
            <person name="Oertli M."/>
            <person name="Naumann U."/>
            <person name="Petersen F."/>
            <person name="Wong J."/>
        </authorList>
    </citation>
    <scope>NUCLEOTIDE SEQUENCE</scope>
    <source>
        <strain evidence="2">GSM-AAB239-AS_SAM_17_03QT</strain>
        <tissue evidence="2">Leaf</tissue>
    </source>
</reference>
<evidence type="ECO:0000313" key="2">
    <source>
        <dbReference type="EMBL" id="KAJ6827188.1"/>
    </source>
</evidence>
<dbReference type="Proteomes" id="UP001140949">
    <property type="component" value="Unassembled WGS sequence"/>
</dbReference>
<organism evidence="2 3">
    <name type="scientific">Iris pallida</name>
    <name type="common">Sweet iris</name>
    <dbReference type="NCBI Taxonomy" id="29817"/>
    <lineage>
        <taxon>Eukaryota</taxon>
        <taxon>Viridiplantae</taxon>
        <taxon>Streptophyta</taxon>
        <taxon>Embryophyta</taxon>
        <taxon>Tracheophyta</taxon>
        <taxon>Spermatophyta</taxon>
        <taxon>Magnoliopsida</taxon>
        <taxon>Liliopsida</taxon>
        <taxon>Asparagales</taxon>
        <taxon>Iridaceae</taxon>
        <taxon>Iridoideae</taxon>
        <taxon>Irideae</taxon>
        <taxon>Iris</taxon>
    </lineage>
</organism>
<comment type="caution">
    <text evidence="2">The sequence shown here is derived from an EMBL/GenBank/DDBJ whole genome shotgun (WGS) entry which is preliminary data.</text>
</comment>
<dbReference type="EMBL" id="JANAVB010020400">
    <property type="protein sequence ID" value="KAJ6827188.1"/>
    <property type="molecule type" value="Genomic_DNA"/>
</dbReference>
<accession>A0AAX6GFW7</accession>
<reference evidence="2" key="1">
    <citation type="journal article" date="2023" name="GigaByte">
        <title>Genome assembly of the bearded iris, Iris pallida Lam.</title>
        <authorList>
            <person name="Bruccoleri R.E."/>
            <person name="Oakeley E.J."/>
            <person name="Faust A.M.E."/>
            <person name="Altorfer M."/>
            <person name="Dessus-Babus S."/>
            <person name="Burckhardt D."/>
            <person name="Oertli M."/>
            <person name="Naumann U."/>
            <person name="Petersen F."/>
            <person name="Wong J."/>
        </authorList>
    </citation>
    <scope>NUCLEOTIDE SEQUENCE</scope>
    <source>
        <strain evidence="2">GSM-AAB239-AS_SAM_17_03QT</strain>
    </source>
</reference>
<dbReference type="AlphaFoldDB" id="A0AAX6GFW7"/>
<name>A0AAX6GFW7_IRIPA</name>
<evidence type="ECO:0000256" key="1">
    <source>
        <dbReference type="SAM" id="MobiDB-lite"/>
    </source>
</evidence>
<keyword evidence="3" id="KW-1185">Reference proteome</keyword>
<proteinExistence type="predicted"/>
<feature type="region of interest" description="Disordered" evidence="1">
    <location>
        <begin position="1"/>
        <end position="70"/>
    </location>
</feature>
<gene>
    <name evidence="2" type="ORF">M6B38_368075</name>
</gene>
<evidence type="ECO:0000313" key="3">
    <source>
        <dbReference type="Proteomes" id="UP001140949"/>
    </source>
</evidence>
<protein>
    <submittedName>
        <fullName evidence="2">Uncharacterized protein</fullName>
    </submittedName>
</protein>